<keyword evidence="3" id="KW-1185">Reference proteome</keyword>
<dbReference type="Proteomes" id="UP000462055">
    <property type="component" value="Unassembled WGS sequence"/>
</dbReference>
<name>A0A6I4MU36_9ACTN</name>
<dbReference type="EMBL" id="WBMS02000076">
    <property type="protein sequence ID" value="MWA07457.1"/>
    <property type="molecule type" value="Genomic_DNA"/>
</dbReference>
<reference evidence="2" key="1">
    <citation type="submission" date="2019-12" db="EMBL/GenBank/DDBJ databases">
        <title>Actinomadura physcomitrii sp. nov., a novel actinomycete isolated from moss [Physcomitrium sphaericum (Ludw) Fuernr].</title>
        <authorList>
            <person name="Zhuang X."/>
        </authorList>
    </citation>
    <scope>NUCLEOTIDE SEQUENCE [LARGE SCALE GENOMIC DNA]</scope>
    <source>
        <strain evidence="2">LD22</strain>
    </source>
</reference>
<evidence type="ECO:0000313" key="2">
    <source>
        <dbReference type="EMBL" id="MWA07457.1"/>
    </source>
</evidence>
<comment type="caution">
    <text evidence="2">The sequence shown here is derived from an EMBL/GenBank/DDBJ whole genome shotgun (WGS) entry which is preliminary data.</text>
</comment>
<dbReference type="RefSeq" id="WP_160574019.1">
    <property type="nucleotide sequence ID" value="NZ_WBMS02000076.1"/>
</dbReference>
<accession>A0A6I4MU36</accession>
<evidence type="ECO:0000313" key="3">
    <source>
        <dbReference type="Proteomes" id="UP000462055"/>
    </source>
</evidence>
<protein>
    <submittedName>
        <fullName evidence="2">Uncharacterized protein</fullName>
    </submittedName>
</protein>
<dbReference type="AlphaFoldDB" id="A0A6I4MU36"/>
<proteinExistence type="predicted"/>
<sequence length="51" mass="5459">MVQHAQLRLDTGQRNYSTDPDRSARRTHLGLAGPADLDELALWSGPAAASA</sequence>
<organism evidence="2 3">
    <name type="scientific">Actinomadura physcomitrii</name>
    <dbReference type="NCBI Taxonomy" id="2650748"/>
    <lineage>
        <taxon>Bacteria</taxon>
        <taxon>Bacillati</taxon>
        <taxon>Actinomycetota</taxon>
        <taxon>Actinomycetes</taxon>
        <taxon>Streptosporangiales</taxon>
        <taxon>Thermomonosporaceae</taxon>
        <taxon>Actinomadura</taxon>
    </lineage>
</organism>
<feature type="region of interest" description="Disordered" evidence="1">
    <location>
        <begin position="1"/>
        <end position="27"/>
    </location>
</feature>
<evidence type="ECO:0000256" key="1">
    <source>
        <dbReference type="SAM" id="MobiDB-lite"/>
    </source>
</evidence>
<gene>
    <name evidence="2" type="ORF">F8568_045485</name>
</gene>